<dbReference type="GeneID" id="44980526"/>
<dbReference type="SUPFAM" id="SSF101478">
    <property type="entry name" value="ADP-ribosylglycohydrolase"/>
    <property type="match status" value="1"/>
</dbReference>
<feature type="binding site" evidence="1">
    <location>
        <position position="75"/>
    </location>
    <ligand>
        <name>Mg(2+)</name>
        <dbReference type="ChEBI" id="CHEBI:18420"/>
        <label>1</label>
    </ligand>
</feature>
<dbReference type="GO" id="GO:0046872">
    <property type="term" value="F:metal ion binding"/>
    <property type="evidence" value="ECO:0007669"/>
    <property type="project" value="UniProtKB-KW"/>
</dbReference>
<dbReference type="RefSeq" id="WP_000176940.1">
    <property type="nucleotide sequence ID" value="NC_015761.1"/>
</dbReference>
<gene>
    <name evidence="2" type="ordered locus">SBG_1523</name>
</gene>
<feature type="binding site" evidence="1">
    <location>
        <position position="77"/>
    </location>
    <ligand>
        <name>Mg(2+)</name>
        <dbReference type="ChEBI" id="CHEBI:18420"/>
        <label>1</label>
    </ligand>
</feature>
<dbReference type="Pfam" id="PF03747">
    <property type="entry name" value="ADP_ribosyl_GH"/>
    <property type="match status" value="1"/>
</dbReference>
<dbReference type="InterPro" id="IPR036705">
    <property type="entry name" value="Ribosyl_crysJ1_sf"/>
</dbReference>
<protein>
    <recommendedName>
        <fullName evidence="4">ADP-ribosylglycohydrolase family protein</fullName>
    </recommendedName>
</protein>
<evidence type="ECO:0008006" key="4">
    <source>
        <dbReference type="Google" id="ProtNLM"/>
    </source>
</evidence>
<dbReference type="PANTHER" id="PTHR16222">
    <property type="entry name" value="ADP-RIBOSYLGLYCOHYDROLASE"/>
    <property type="match status" value="1"/>
</dbReference>
<evidence type="ECO:0000313" key="2">
    <source>
        <dbReference type="EMBL" id="CCC30604.1"/>
    </source>
</evidence>
<dbReference type="AlphaFoldDB" id="A0A0K0HAH1"/>
<accession>A0A0K0HAH1</accession>
<organism evidence="2 3">
    <name type="scientific">Salmonella bongori (strain ATCC 43975 / DSM 13772 / NCTC 12419)</name>
    <dbReference type="NCBI Taxonomy" id="218493"/>
    <lineage>
        <taxon>Bacteria</taxon>
        <taxon>Pseudomonadati</taxon>
        <taxon>Pseudomonadota</taxon>
        <taxon>Gammaproteobacteria</taxon>
        <taxon>Enterobacterales</taxon>
        <taxon>Enterobacteriaceae</taxon>
        <taxon>Salmonella</taxon>
    </lineage>
</organism>
<evidence type="ECO:0000256" key="1">
    <source>
        <dbReference type="PIRSR" id="PIRSR605502-1"/>
    </source>
</evidence>
<dbReference type="InterPro" id="IPR005502">
    <property type="entry name" value="Ribosyl_crysJ1"/>
</dbReference>
<feature type="binding site" evidence="1">
    <location>
        <position position="323"/>
    </location>
    <ligand>
        <name>Mg(2+)</name>
        <dbReference type="ChEBI" id="CHEBI:18420"/>
        <label>1</label>
    </ligand>
</feature>
<sequence>MTLTTSPDLSFASRVLGMLYGVAFGDALGGPVEKLSARQIAEKYGRVASLNQRWHRMDEPSARRNNRIRGNGIVTDDTLMTLCLMEVYDELGRHIDAWDMAQTFVRKIAWEPRWVPELDREALVIERLFYPEKWIFHRLQLAACDPRQGGIGNMVNCGAAMYAAPIGLINACHPEAAYQEAINFTQGHQQSYGLEAAGVFAACVSAACIPGIGMDGIIEVALRQAKDGTRQAIVATLDVARRYCGHAWDYQQVVDALHEALLPFSPMGDDLMHGPEKAGVPTMAYQPSRLMSIEELPMALAFCLLREGKFRDAVEDSVNSGRDTDSIGVMSGAILGALHGETIIEPDVLAGINRVNRLDLRNAAQRFTRTAQKIIQQDLYAAEKYRQNVMPLLSSDQTVGQGS</sequence>
<evidence type="ECO:0000313" key="3">
    <source>
        <dbReference type="Proteomes" id="UP000000289"/>
    </source>
</evidence>
<dbReference type="Gene3D" id="1.10.4080.10">
    <property type="entry name" value="ADP-ribosylation/Crystallin J1"/>
    <property type="match status" value="1"/>
</dbReference>
<name>A0A0K0HAH1_SALBC</name>
<dbReference type="InterPro" id="IPR050792">
    <property type="entry name" value="ADP-ribosylglycohydrolase"/>
</dbReference>
<dbReference type="Proteomes" id="UP000000289">
    <property type="component" value="Chromosome"/>
</dbReference>
<dbReference type="EMBL" id="FR877557">
    <property type="protein sequence ID" value="CCC30604.1"/>
    <property type="molecule type" value="Genomic_DNA"/>
</dbReference>
<keyword evidence="1" id="KW-0479">Metal-binding</keyword>
<dbReference type="KEGG" id="sbg:SBG_1523"/>
<reference evidence="2 3" key="1">
    <citation type="journal article" date="2011" name="PLoS Pathog.">
        <title>Salmonella bongori provides insights into the evolution of the Salmonellae.</title>
        <authorList>
            <person name="Fookes M."/>
            <person name="Schroeder G.N."/>
            <person name="Langridge G.C."/>
            <person name="Blondel C.J."/>
            <person name="Mammina C."/>
            <person name="Connor T.R."/>
            <person name="Seth-Smith H."/>
            <person name="Vernikos G.S."/>
            <person name="Robinson K.S."/>
            <person name="Sanders M."/>
            <person name="Petty N.K."/>
            <person name="Kingsley R.A."/>
            <person name="Baumler A.J."/>
            <person name="Nuccio S.P."/>
            <person name="Contreras I."/>
            <person name="Santiviago C.A."/>
            <person name="Maskell D."/>
            <person name="Barrow P."/>
            <person name="Humphrey T."/>
            <person name="Nastasi A."/>
            <person name="Roberts M."/>
            <person name="Frankel G."/>
            <person name="Parkhill J."/>
            <person name="Dougan G."/>
            <person name="Thomson N.R."/>
        </authorList>
    </citation>
    <scope>NUCLEOTIDE SEQUENCE [LARGE SCALE GENOMIC DNA]</scope>
    <source>
        <strain evidence="3">ATCC 43975 / DSM 13772 / NCTC 12419</strain>
    </source>
</reference>
<proteinExistence type="predicted"/>
<keyword evidence="1" id="KW-0460">Magnesium</keyword>
<dbReference type="PANTHER" id="PTHR16222:SF12">
    <property type="entry name" value="ADP-RIBOSYLGLYCOHYDROLASE-RELATED"/>
    <property type="match status" value="1"/>
</dbReference>
<feature type="binding site" evidence="1">
    <location>
        <position position="325"/>
    </location>
    <ligand>
        <name>Mg(2+)</name>
        <dbReference type="ChEBI" id="CHEBI:18420"/>
        <label>1</label>
    </ligand>
</feature>
<dbReference type="eggNOG" id="COG1397">
    <property type="taxonomic scope" value="Bacteria"/>
</dbReference>
<feature type="binding site" evidence="1">
    <location>
        <position position="326"/>
    </location>
    <ligand>
        <name>Mg(2+)</name>
        <dbReference type="ChEBI" id="CHEBI:18420"/>
        <label>1</label>
    </ligand>
</feature>
<comment type="cofactor">
    <cofactor evidence="1">
        <name>Mg(2+)</name>
        <dbReference type="ChEBI" id="CHEBI:18420"/>
    </cofactor>
    <text evidence="1">Binds 2 magnesium ions per subunit.</text>
</comment>
<feature type="binding site" evidence="1">
    <location>
        <position position="76"/>
    </location>
    <ligand>
        <name>Mg(2+)</name>
        <dbReference type="ChEBI" id="CHEBI:18420"/>
        <label>1</label>
    </ligand>
</feature>